<protein>
    <submittedName>
        <fullName evidence="3">Uncharacterized protein</fullName>
    </submittedName>
</protein>
<feature type="signal peptide" evidence="2">
    <location>
        <begin position="1"/>
        <end position="22"/>
    </location>
</feature>
<dbReference type="EMBL" id="VOOS01000001">
    <property type="protein sequence ID" value="TXB66676.1"/>
    <property type="molecule type" value="Genomic_DNA"/>
</dbReference>
<accession>A0A5C6RVV2</accession>
<keyword evidence="2" id="KW-0732">Signal</keyword>
<proteinExistence type="predicted"/>
<sequence>MKTQAFLITLLFSLLTIQGFSANGENESTQDKKITKTKYDYNLFKMFSINATKTANTDSTSIKSSALPNNRKKD</sequence>
<evidence type="ECO:0000313" key="4">
    <source>
        <dbReference type="Proteomes" id="UP000321721"/>
    </source>
</evidence>
<organism evidence="3 4">
    <name type="scientific">Vicingus serpentipes</name>
    <dbReference type="NCBI Taxonomy" id="1926625"/>
    <lineage>
        <taxon>Bacteria</taxon>
        <taxon>Pseudomonadati</taxon>
        <taxon>Bacteroidota</taxon>
        <taxon>Flavobacteriia</taxon>
        <taxon>Flavobacteriales</taxon>
        <taxon>Vicingaceae</taxon>
        <taxon>Vicingus</taxon>
    </lineage>
</organism>
<evidence type="ECO:0000256" key="1">
    <source>
        <dbReference type="SAM" id="MobiDB-lite"/>
    </source>
</evidence>
<dbReference type="Proteomes" id="UP000321721">
    <property type="component" value="Unassembled WGS sequence"/>
</dbReference>
<feature type="chain" id="PRO_5022672001" evidence="2">
    <location>
        <begin position="23"/>
        <end position="74"/>
    </location>
</feature>
<feature type="region of interest" description="Disordered" evidence="1">
    <location>
        <begin position="55"/>
        <end position="74"/>
    </location>
</feature>
<name>A0A5C6RVV2_9FLAO</name>
<reference evidence="3 4" key="1">
    <citation type="submission" date="2019-08" db="EMBL/GenBank/DDBJ databases">
        <title>Genome of Vicingus serpentipes NCIMB 15042.</title>
        <authorList>
            <person name="Bowman J.P."/>
        </authorList>
    </citation>
    <scope>NUCLEOTIDE SEQUENCE [LARGE SCALE GENOMIC DNA]</scope>
    <source>
        <strain evidence="3 4">NCIMB 15042</strain>
    </source>
</reference>
<comment type="caution">
    <text evidence="3">The sequence shown here is derived from an EMBL/GenBank/DDBJ whole genome shotgun (WGS) entry which is preliminary data.</text>
</comment>
<keyword evidence="4" id="KW-1185">Reference proteome</keyword>
<evidence type="ECO:0000256" key="2">
    <source>
        <dbReference type="SAM" id="SignalP"/>
    </source>
</evidence>
<dbReference type="AlphaFoldDB" id="A0A5C6RVV2"/>
<dbReference type="RefSeq" id="WP_147097532.1">
    <property type="nucleotide sequence ID" value="NZ_VOOS01000001.1"/>
</dbReference>
<feature type="compositionally biased region" description="Polar residues" evidence="1">
    <location>
        <begin position="55"/>
        <end position="68"/>
    </location>
</feature>
<gene>
    <name evidence="3" type="ORF">FRY74_00395</name>
</gene>
<evidence type="ECO:0000313" key="3">
    <source>
        <dbReference type="EMBL" id="TXB66676.1"/>
    </source>
</evidence>